<feature type="domain" description="DRBM" evidence="1">
    <location>
        <begin position="11"/>
        <end position="77"/>
    </location>
</feature>
<evidence type="ECO:0000313" key="2">
    <source>
        <dbReference type="EMBL" id="KZV81725.1"/>
    </source>
</evidence>
<dbReference type="EMBL" id="KV426372">
    <property type="protein sequence ID" value="KZV81725.1"/>
    <property type="molecule type" value="Genomic_DNA"/>
</dbReference>
<protein>
    <recommendedName>
        <fullName evidence="1">DRBM domain-containing protein</fullName>
    </recommendedName>
</protein>
<evidence type="ECO:0000259" key="1">
    <source>
        <dbReference type="Pfam" id="PF00035"/>
    </source>
</evidence>
<sequence length="82" mass="8560">MSNLKSSSGLVQQLNNYYQKHGVNTNCISYSHRLIPGIGYTATVTLSNFNPSGTYTGTGGSIQAAKEAAARVALQALGQVPA</sequence>
<accession>A0A165C338</accession>
<dbReference type="InParanoid" id="A0A165C338"/>
<gene>
    <name evidence="2" type="ORF">EXIGLDRAFT_730737</name>
</gene>
<dbReference type="SUPFAM" id="SSF54768">
    <property type="entry name" value="dsRNA-binding domain-like"/>
    <property type="match status" value="1"/>
</dbReference>
<name>A0A165C338_EXIGL</name>
<dbReference type="AlphaFoldDB" id="A0A165C338"/>
<dbReference type="Pfam" id="PF00035">
    <property type="entry name" value="dsrm"/>
    <property type="match status" value="1"/>
</dbReference>
<proteinExistence type="predicted"/>
<organism evidence="2 3">
    <name type="scientific">Exidia glandulosa HHB12029</name>
    <dbReference type="NCBI Taxonomy" id="1314781"/>
    <lineage>
        <taxon>Eukaryota</taxon>
        <taxon>Fungi</taxon>
        <taxon>Dikarya</taxon>
        <taxon>Basidiomycota</taxon>
        <taxon>Agaricomycotina</taxon>
        <taxon>Agaricomycetes</taxon>
        <taxon>Auriculariales</taxon>
        <taxon>Exidiaceae</taxon>
        <taxon>Exidia</taxon>
    </lineage>
</organism>
<dbReference type="Proteomes" id="UP000077266">
    <property type="component" value="Unassembled WGS sequence"/>
</dbReference>
<dbReference type="Gene3D" id="3.30.160.20">
    <property type="match status" value="1"/>
</dbReference>
<dbReference type="InterPro" id="IPR014720">
    <property type="entry name" value="dsRBD_dom"/>
</dbReference>
<evidence type="ECO:0000313" key="3">
    <source>
        <dbReference type="Proteomes" id="UP000077266"/>
    </source>
</evidence>
<reference evidence="2 3" key="1">
    <citation type="journal article" date="2016" name="Mol. Biol. Evol.">
        <title>Comparative Genomics of Early-Diverging Mushroom-Forming Fungi Provides Insights into the Origins of Lignocellulose Decay Capabilities.</title>
        <authorList>
            <person name="Nagy L.G."/>
            <person name="Riley R."/>
            <person name="Tritt A."/>
            <person name="Adam C."/>
            <person name="Daum C."/>
            <person name="Floudas D."/>
            <person name="Sun H."/>
            <person name="Yadav J.S."/>
            <person name="Pangilinan J."/>
            <person name="Larsson K.H."/>
            <person name="Matsuura K."/>
            <person name="Barry K."/>
            <person name="Labutti K."/>
            <person name="Kuo R."/>
            <person name="Ohm R.A."/>
            <person name="Bhattacharya S.S."/>
            <person name="Shirouzu T."/>
            <person name="Yoshinaga Y."/>
            <person name="Martin F.M."/>
            <person name="Grigoriev I.V."/>
            <person name="Hibbett D.S."/>
        </authorList>
    </citation>
    <scope>NUCLEOTIDE SEQUENCE [LARGE SCALE GENOMIC DNA]</scope>
    <source>
        <strain evidence="2 3">HHB12029</strain>
    </source>
</reference>
<keyword evidence="3" id="KW-1185">Reference proteome</keyword>